<keyword evidence="2" id="KW-1185">Reference proteome</keyword>
<accession>A0ABV3J6Y7</accession>
<sequence length="64" mass="7136">MYRTGKIPDWDKDLPGVTELVDSSTGVVKVPERTCIPSRNNSIRAELLEGDILDATSESDRWAM</sequence>
<reference evidence="1 2" key="1">
    <citation type="submission" date="2024-06" db="EMBL/GenBank/DDBJ databases">
        <title>The Natural Products Discovery Center: Release of the First 8490 Sequenced Strains for Exploring Actinobacteria Biosynthetic Diversity.</title>
        <authorList>
            <person name="Kalkreuter E."/>
            <person name="Kautsar S.A."/>
            <person name="Yang D."/>
            <person name="Bader C.D."/>
            <person name="Teijaro C.N."/>
            <person name="Fluegel L."/>
            <person name="Davis C.M."/>
            <person name="Simpson J.R."/>
            <person name="Lauterbach L."/>
            <person name="Steele A.D."/>
            <person name="Gui C."/>
            <person name="Meng S."/>
            <person name="Li G."/>
            <person name="Viehrig K."/>
            <person name="Ye F."/>
            <person name="Su P."/>
            <person name="Kiefer A.F."/>
            <person name="Nichols A."/>
            <person name="Cepeda A.J."/>
            <person name="Yan W."/>
            <person name="Fan B."/>
            <person name="Jiang Y."/>
            <person name="Adhikari A."/>
            <person name="Zheng C.-J."/>
            <person name="Schuster L."/>
            <person name="Cowan T.M."/>
            <person name="Smanski M.J."/>
            <person name="Chevrette M.G."/>
            <person name="De Carvalho L.P.S."/>
            <person name="Shen B."/>
        </authorList>
    </citation>
    <scope>NUCLEOTIDE SEQUENCE [LARGE SCALE GENOMIC DNA]</scope>
    <source>
        <strain evidence="1 2">NPDC053791</strain>
    </source>
</reference>
<organism evidence="1 2">
    <name type="scientific">Streptomyces roseoverticillatus</name>
    <dbReference type="NCBI Taxonomy" id="66429"/>
    <lineage>
        <taxon>Bacteria</taxon>
        <taxon>Bacillati</taxon>
        <taxon>Actinomycetota</taxon>
        <taxon>Actinomycetes</taxon>
        <taxon>Kitasatosporales</taxon>
        <taxon>Streptomycetaceae</taxon>
        <taxon>Streptomyces</taxon>
    </lineage>
</organism>
<dbReference type="EMBL" id="JBFASG010000059">
    <property type="protein sequence ID" value="MEV4927806.1"/>
    <property type="molecule type" value="Genomic_DNA"/>
</dbReference>
<evidence type="ECO:0000313" key="2">
    <source>
        <dbReference type="Proteomes" id="UP001552479"/>
    </source>
</evidence>
<protein>
    <submittedName>
        <fullName evidence="1">Uncharacterized protein</fullName>
    </submittedName>
</protein>
<comment type="caution">
    <text evidence="1">The sequence shown here is derived from an EMBL/GenBank/DDBJ whole genome shotgun (WGS) entry which is preliminary data.</text>
</comment>
<proteinExistence type="predicted"/>
<gene>
    <name evidence="1" type="ORF">AB0L03_34230</name>
</gene>
<evidence type="ECO:0000313" key="1">
    <source>
        <dbReference type="EMBL" id="MEV4927806.1"/>
    </source>
</evidence>
<name>A0ABV3J6Y7_9ACTN</name>
<dbReference type="RefSeq" id="WP_366090855.1">
    <property type="nucleotide sequence ID" value="NZ_JBFASG010000059.1"/>
</dbReference>
<dbReference type="Proteomes" id="UP001552479">
    <property type="component" value="Unassembled WGS sequence"/>
</dbReference>